<evidence type="ECO:0000313" key="11">
    <source>
        <dbReference type="EMBL" id="MDH6180733.1"/>
    </source>
</evidence>
<feature type="domain" description="RecF/RecN/SMC N-terminal" evidence="10">
    <location>
        <begin position="2"/>
        <end position="518"/>
    </location>
</feature>
<evidence type="ECO:0000259" key="10">
    <source>
        <dbReference type="Pfam" id="PF02463"/>
    </source>
</evidence>
<dbReference type="Pfam" id="PF02463">
    <property type="entry name" value="SMC_N"/>
    <property type="match status" value="1"/>
</dbReference>
<sequence length="564" mass="59192">MIEEISIRDLGVIAQAHLPLGAGFTAVTGETGAGKTMVVSALGLLLGSRADTGAIRSGADGAAVEGRWLVDADGPVADRVRDAGGEVDDGELILSRSVSAEGRSRATVGGRSAPVGVLSEIGEQLVVVHGQSDQVRLRSATAQREALDRFGGPDLARLIDEYSTHFRQWQVSQGELDVLIAEGDSREREAMEVRAALVEIEEVAPERGEDLALAERADVLSNLEGLRFAAAQAHGLLSSDAADDTTDAIGLLGAARRELERVAHHDASLAPVIEALTAASAAVSDASTSLASYLASLDADGARELEAVNERRALIASIVRQYGPTLDDAIDFLDTGSARLLELDNDSSRIDQLRASVDRDRERVIALADDLTQRRTAAAASLSTQVTDELAALAMPDSTLTIRVEDRPDYALTGKDQVEFLLTPHPGAEPRPLGRGASGGELSRVMLAIEVVLAGVDPVPTFVFDEIDAGVGGASAIEVGRRLARLSASSQVIVVTHLAQVAAFATNHLRVTKDRDGAVTASSVEQLSGEERLSEMARLLSGLPDSESGLAHARELLELSSSAS</sequence>
<evidence type="ECO:0000256" key="8">
    <source>
        <dbReference type="ARBA" id="ARBA00033408"/>
    </source>
</evidence>
<keyword evidence="6" id="KW-0067">ATP-binding</keyword>
<evidence type="ECO:0000256" key="1">
    <source>
        <dbReference type="ARBA" id="ARBA00003618"/>
    </source>
</evidence>
<keyword evidence="4" id="KW-0547">Nucleotide-binding</keyword>
<evidence type="ECO:0000313" key="12">
    <source>
        <dbReference type="Proteomes" id="UP001160142"/>
    </source>
</evidence>
<dbReference type="NCBIfam" id="TIGR00634">
    <property type="entry name" value="recN"/>
    <property type="match status" value="1"/>
</dbReference>
<accession>A0ABT6KL62</accession>
<keyword evidence="7 9" id="KW-0234">DNA repair</keyword>
<dbReference type="Gene3D" id="3.40.50.300">
    <property type="entry name" value="P-loop containing nucleotide triphosphate hydrolases"/>
    <property type="match status" value="2"/>
</dbReference>
<evidence type="ECO:0000256" key="7">
    <source>
        <dbReference type="ARBA" id="ARBA00023204"/>
    </source>
</evidence>
<dbReference type="PANTHER" id="PTHR11059">
    <property type="entry name" value="DNA REPAIR PROTEIN RECN"/>
    <property type="match status" value="1"/>
</dbReference>
<evidence type="ECO:0000256" key="3">
    <source>
        <dbReference type="ARBA" id="ARBA00021315"/>
    </source>
</evidence>
<protein>
    <recommendedName>
        <fullName evidence="3 9">DNA repair protein RecN</fullName>
    </recommendedName>
    <alternativeName>
        <fullName evidence="8 9">Recombination protein N</fullName>
    </alternativeName>
</protein>
<comment type="function">
    <text evidence="1 9">May be involved in recombinational repair of damaged DNA.</text>
</comment>
<evidence type="ECO:0000256" key="4">
    <source>
        <dbReference type="ARBA" id="ARBA00022741"/>
    </source>
</evidence>
<dbReference type="SUPFAM" id="SSF52540">
    <property type="entry name" value="P-loop containing nucleoside triphosphate hydrolases"/>
    <property type="match status" value="1"/>
</dbReference>
<comment type="caution">
    <text evidence="11">The sequence shown here is derived from an EMBL/GenBank/DDBJ whole genome shotgun (WGS) entry which is preliminary data.</text>
</comment>
<keyword evidence="12" id="KW-1185">Reference proteome</keyword>
<evidence type="ECO:0000256" key="5">
    <source>
        <dbReference type="ARBA" id="ARBA00022763"/>
    </source>
</evidence>
<evidence type="ECO:0000256" key="6">
    <source>
        <dbReference type="ARBA" id="ARBA00022840"/>
    </source>
</evidence>
<evidence type="ECO:0000256" key="2">
    <source>
        <dbReference type="ARBA" id="ARBA00009441"/>
    </source>
</evidence>
<dbReference type="Proteomes" id="UP001160142">
    <property type="component" value="Unassembled WGS sequence"/>
</dbReference>
<dbReference type="InterPro" id="IPR004604">
    <property type="entry name" value="DNA_recomb/repair_RecN"/>
</dbReference>
<gene>
    <name evidence="11" type="ORF">M2152_000915</name>
</gene>
<dbReference type="InterPro" id="IPR027417">
    <property type="entry name" value="P-loop_NTPase"/>
</dbReference>
<dbReference type="EMBL" id="JARXVQ010000001">
    <property type="protein sequence ID" value="MDH6180733.1"/>
    <property type="molecule type" value="Genomic_DNA"/>
</dbReference>
<dbReference type="CDD" id="cd03241">
    <property type="entry name" value="ABC_RecN"/>
    <property type="match status" value="1"/>
</dbReference>
<comment type="similarity">
    <text evidence="2 9">Belongs to the RecN family.</text>
</comment>
<organism evidence="11 12">
    <name type="scientific">Antiquaquibacter oligotrophicus</name>
    <dbReference type="NCBI Taxonomy" id="2880260"/>
    <lineage>
        <taxon>Bacteria</taxon>
        <taxon>Bacillati</taxon>
        <taxon>Actinomycetota</taxon>
        <taxon>Actinomycetes</taxon>
        <taxon>Micrococcales</taxon>
        <taxon>Microbacteriaceae</taxon>
        <taxon>Antiquaquibacter</taxon>
    </lineage>
</organism>
<dbReference type="InterPro" id="IPR003395">
    <property type="entry name" value="RecF/RecN/SMC_N"/>
</dbReference>
<dbReference type="PIRSF" id="PIRSF003128">
    <property type="entry name" value="RecN"/>
    <property type="match status" value="1"/>
</dbReference>
<keyword evidence="5 9" id="KW-0227">DNA damage</keyword>
<dbReference type="RefSeq" id="WP_322133073.1">
    <property type="nucleotide sequence ID" value="NZ_CP085036.1"/>
</dbReference>
<dbReference type="PANTHER" id="PTHR11059:SF0">
    <property type="entry name" value="DNA REPAIR PROTEIN RECN"/>
    <property type="match status" value="1"/>
</dbReference>
<name>A0ABT6KL62_9MICO</name>
<evidence type="ECO:0000256" key="9">
    <source>
        <dbReference type="PIRNR" id="PIRNR003128"/>
    </source>
</evidence>
<reference evidence="11 12" key="1">
    <citation type="submission" date="2023-04" db="EMBL/GenBank/DDBJ databases">
        <title>Genome Encyclopedia of Bacteria and Archaea VI: Functional Genomics of Type Strains.</title>
        <authorList>
            <person name="Whitman W."/>
        </authorList>
    </citation>
    <scope>NUCLEOTIDE SEQUENCE [LARGE SCALE GENOMIC DNA]</scope>
    <source>
        <strain evidence="11 12">SG_E_30_P1</strain>
    </source>
</reference>
<proteinExistence type="inferred from homology"/>